<accession>A0A1E5HA98</accession>
<reference evidence="2" key="1">
    <citation type="submission" date="2016-09" db="EMBL/GenBank/DDBJ databases">
        <authorList>
            <person name="Gulvik C.A."/>
        </authorList>
    </citation>
    <scope>NUCLEOTIDE SEQUENCE [LARGE SCALE GENOMIC DNA]</scope>
    <source>
        <strain evidence="2">LMG 26676</strain>
    </source>
</reference>
<proteinExistence type="predicted"/>
<name>A0A1E5HA98_9ENTE</name>
<protein>
    <submittedName>
        <fullName evidence="1">Uncharacterized protein</fullName>
    </submittedName>
</protein>
<evidence type="ECO:0000313" key="1">
    <source>
        <dbReference type="EMBL" id="OEG21879.1"/>
    </source>
</evidence>
<dbReference type="EMBL" id="MIKC01000038">
    <property type="protein sequence ID" value="OEG21879.1"/>
    <property type="molecule type" value="Genomic_DNA"/>
</dbReference>
<organism evidence="1 2">
    <name type="scientific">Enterococcus ureilyticus</name>
    <dbReference type="NCBI Taxonomy" id="1131292"/>
    <lineage>
        <taxon>Bacteria</taxon>
        <taxon>Bacillati</taxon>
        <taxon>Bacillota</taxon>
        <taxon>Bacilli</taxon>
        <taxon>Lactobacillales</taxon>
        <taxon>Enterococcaceae</taxon>
        <taxon>Enterococcus</taxon>
    </lineage>
</organism>
<comment type="caution">
    <text evidence="1">The sequence shown here is derived from an EMBL/GenBank/DDBJ whole genome shotgun (WGS) entry which is preliminary data.</text>
</comment>
<dbReference type="AlphaFoldDB" id="A0A1E5HA98"/>
<keyword evidence="2" id="KW-1185">Reference proteome</keyword>
<gene>
    <name evidence="1" type="ORF">BCR24_06230</name>
</gene>
<evidence type="ECO:0000313" key="2">
    <source>
        <dbReference type="Proteomes" id="UP000094469"/>
    </source>
</evidence>
<dbReference type="Proteomes" id="UP000094469">
    <property type="component" value="Unassembled WGS sequence"/>
</dbReference>
<sequence>MRYVKTVHLKEHIRPAQYFYSLHLVPFRKVSSKRLNIEGTIYNLWSFPKIKKKDYLAAFPLEKIDHFIVLEYTDPYQYLTLSSKKVYNLDDFKMETRRMEYIFDQWNYSEME</sequence>